<proteinExistence type="predicted"/>
<feature type="non-terminal residue" evidence="1">
    <location>
        <position position="220"/>
    </location>
</feature>
<gene>
    <name evidence="1" type="ORF">FWILDA_LOCUS12699</name>
</gene>
<keyword evidence="2" id="KW-1185">Reference proteome</keyword>
<sequence length="220" mass="25226">RTLKGKNKPKVTYNTITKKFEPNNNPSNIETEFSESDNVNINDSVHSDDNLSKSIVYPAKWPKGAKNWVWHYIQKGIHEEQSKCLINTSDGIYGHLRTEHQINKNTAKLPNLANISTGKVLIQSTIPSSFKIAKPYNDRTQNEIDRDLVNWIVENLQPFTRLIFNNVQELQQLLTQLLHDTIISISPNFELQQALLTIEEIPYPHTGLNIAEKLAKTFDH</sequence>
<organism evidence="1 2">
    <name type="scientific">Funneliformis geosporum</name>
    <dbReference type="NCBI Taxonomy" id="1117311"/>
    <lineage>
        <taxon>Eukaryota</taxon>
        <taxon>Fungi</taxon>
        <taxon>Fungi incertae sedis</taxon>
        <taxon>Mucoromycota</taxon>
        <taxon>Glomeromycotina</taxon>
        <taxon>Glomeromycetes</taxon>
        <taxon>Glomerales</taxon>
        <taxon>Glomeraceae</taxon>
        <taxon>Funneliformis</taxon>
    </lineage>
</organism>
<dbReference type="Proteomes" id="UP001153678">
    <property type="component" value="Unassembled WGS sequence"/>
</dbReference>
<dbReference type="EMBL" id="CAMKVN010004260">
    <property type="protein sequence ID" value="CAI2186682.1"/>
    <property type="molecule type" value="Genomic_DNA"/>
</dbReference>
<comment type="caution">
    <text evidence="1">The sequence shown here is derived from an EMBL/GenBank/DDBJ whole genome shotgun (WGS) entry which is preliminary data.</text>
</comment>
<dbReference type="AlphaFoldDB" id="A0A9W4SZ09"/>
<evidence type="ECO:0000313" key="2">
    <source>
        <dbReference type="Proteomes" id="UP001153678"/>
    </source>
</evidence>
<evidence type="ECO:0000313" key="1">
    <source>
        <dbReference type="EMBL" id="CAI2186682.1"/>
    </source>
</evidence>
<accession>A0A9W4SZ09</accession>
<reference evidence="1" key="1">
    <citation type="submission" date="2022-08" db="EMBL/GenBank/DDBJ databases">
        <authorList>
            <person name="Kallberg Y."/>
            <person name="Tangrot J."/>
            <person name="Rosling A."/>
        </authorList>
    </citation>
    <scope>NUCLEOTIDE SEQUENCE</scope>
    <source>
        <strain evidence="1">Wild A</strain>
    </source>
</reference>
<name>A0A9W4SZ09_9GLOM</name>
<protein>
    <submittedName>
        <fullName evidence="1">3939_t:CDS:1</fullName>
    </submittedName>
</protein>